<dbReference type="Pfam" id="PF01263">
    <property type="entry name" value="Aldose_epim"/>
    <property type="match status" value="1"/>
</dbReference>
<gene>
    <name evidence="1" type="ORF">ACX27_06275</name>
</gene>
<proteinExistence type="predicted"/>
<dbReference type="GO" id="GO:0005975">
    <property type="term" value="P:carbohydrate metabolic process"/>
    <property type="evidence" value="ECO:0007669"/>
    <property type="project" value="InterPro"/>
</dbReference>
<evidence type="ECO:0000313" key="1">
    <source>
        <dbReference type="EMBL" id="ALF52536.1"/>
    </source>
</evidence>
<dbReference type="PATRIC" id="fig|224013.5.peg.1528"/>
<dbReference type="GO" id="GO:0030246">
    <property type="term" value="F:carbohydrate binding"/>
    <property type="evidence" value="ECO:0007669"/>
    <property type="project" value="InterPro"/>
</dbReference>
<protein>
    <submittedName>
        <fullName evidence="1">Aldose epimerase</fullName>
    </submittedName>
</protein>
<reference evidence="2" key="1">
    <citation type="submission" date="2015-07" db="EMBL/GenBank/DDBJ databases">
        <title>Genome Of Nitrogen-Fixing Cyanobacterium Nostoc piscinale CENA21 From Solimoes/Amazon River Floodplain Sediments And Comparative Genomics To Uncover Biosynthetic Natural Products Potential.</title>
        <authorList>
            <person name="Leao T.F."/>
            <person name="Leao P.N."/>
            <person name="Guimaraes P.I."/>
            <person name="de Melo A.G.C."/>
            <person name="Ramos R.T.J."/>
            <person name="Silva A."/>
            <person name="Fiore M.F."/>
            <person name="Schneider M.P.C."/>
        </authorList>
    </citation>
    <scope>NUCLEOTIDE SEQUENCE [LARGE SCALE GENOMIC DNA]</scope>
    <source>
        <strain evidence="2">CENA21</strain>
    </source>
</reference>
<dbReference type="KEGG" id="npz:ACX27_06275"/>
<organism evidence="1 2">
    <name type="scientific">Nostoc piscinale CENA21</name>
    <dbReference type="NCBI Taxonomy" id="224013"/>
    <lineage>
        <taxon>Bacteria</taxon>
        <taxon>Bacillati</taxon>
        <taxon>Cyanobacteriota</taxon>
        <taxon>Cyanophyceae</taxon>
        <taxon>Nostocales</taxon>
        <taxon>Nostocaceae</taxon>
        <taxon>Nostoc</taxon>
    </lineage>
</organism>
<dbReference type="STRING" id="224013.ACX27_06275"/>
<dbReference type="Gene3D" id="2.70.98.10">
    <property type="match status" value="1"/>
</dbReference>
<dbReference type="OrthoDB" id="9795355at2"/>
<dbReference type="CDD" id="cd09025">
    <property type="entry name" value="Aldose_epim_Slr1438"/>
    <property type="match status" value="1"/>
</dbReference>
<reference evidence="1 2" key="2">
    <citation type="journal article" date="2016" name="Genome Announc.">
        <title>Draft Genome Sequence of the N2-Fixing Cyanobacterium Nostoc piscinale CENA21, Isolated from the Brazilian Amazon Floodplain.</title>
        <authorList>
            <person name="Leao T."/>
            <person name="Guimaraes P.I."/>
            <person name="de Melo A.G."/>
            <person name="Ramos R.T."/>
            <person name="Leao P.N."/>
            <person name="Silva A."/>
            <person name="Fiore M.F."/>
            <person name="Schneider M.P."/>
        </authorList>
    </citation>
    <scope>NUCLEOTIDE SEQUENCE [LARGE SCALE GENOMIC DNA]</scope>
    <source>
        <strain evidence="1 2">CENA21</strain>
    </source>
</reference>
<dbReference type="PANTHER" id="PTHR11122:SF13">
    <property type="entry name" value="GLUCOSE-6-PHOSPHATE 1-EPIMERASE"/>
    <property type="match status" value="1"/>
</dbReference>
<dbReference type="PANTHER" id="PTHR11122">
    <property type="entry name" value="APOSPORY-ASSOCIATED PROTEIN C-RELATED"/>
    <property type="match status" value="1"/>
</dbReference>
<dbReference type="GO" id="GO:0016853">
    <property type="term" value="F:isomerase activity"/>
    <property type="evidence" value="ECO:0007669"/>
    <property type="project" value="InterPro"/>
</dbReference>
<name>A0A0M4TIV0_9NOSO</name>
<dbReference type="InterPro" id="IPR014718">
    <property type="entry name" value="GH-type_carb-bd"/>
</dbReference>
<dbReference type="AlphaFoldDB" id="A0A0M4TIV0"/>
<dbReference type="Proteomes" id="UP000062645">
    <property type="component" value="Chromosome"/>
</dbReference>
<dbReference type="InterPro" id="IPR011013">
    <property type="entry name" value="Gal_mutarotase_sf_dom"/>
</dbReference>
<keyword evidence="2" id="KW-1185">Reference proteome</keyword>
<evidence type="ECO:0000313" key="2">
    <source>
        <dbReference type="Proteomes" id="UP000062645"/>
    </source>
</evidence>
<accession>A0A0M4TIV0</accession>
<sequence length="289" mass="32980">MSKITIEQRQYKTYILADETTGNQIEVVPERGGIITSWQVQGQEIFYLDAERFTHPDLSIRGGNPILFPICGNLPDNTYTHNGQQYTLKQHGFARDLAWELEEVSEDNTTYIKVHLVSNEQTKAVYPFDFHLSFSYKINGNTLEIQQHLHNSSATPIPFSTGFHPYFQAPDKSQLEFAIPAGEYQDQRTKERKFFGGNFDFNLDEIDVAFKQLTANSATVTDNSRKLKLTLDYGNEYPIVVFWTLKGKDFYCLEPWSAPRNSLNTGENLTVVEPGASYQASVRLTASFF</sequence>
<dbReference type="SUPFAM" id="SSF74650">
    <property type="entry name" value="Galactose mutarotase-like"/>
    <property type="match status" value="1"/>
</dbReference>
<dbReference type="RefSeq" id="WP_062289809.1">
    <property type="nucleotide sequence ID" value="NZ_CP012036.1"/>
</dbReference>
<dbReference type="EMBL" id="CP012036">
    <property type="protein sequence ID" value="ALF52536.1"/>
    <property type="molecule type" value="Genomic_DNA"/>
</dbReference>
<dbReference type="InterPro" id="IPR008183">
    <property type="entry name" value="Aldose_1/G6P_1-epimerase"/>
</dbReference>